<feature type="transmembrane region" description="Helical" evidence="5">
    <location>
        <begin position="183"/>
        <end position="203"/>
    </location>
</feature>
<dbReference type="InterPro" id="IPR036259">
    <property type="entry name" value="MFS_trans_sf"/>
</dbReference>
<organism evidence="7 8">
    <name type="scientific">Desulfosudis oleivorans (strain DSM 6200 / JCM 39069 / Hxd3)</name>
    <name type="common">Desulfococcus oleovorans</name>
    <dbReference type="NCBI Taxonomy" id="96561"/>
    <lineage>
        <taxon>Bacteria</taxon>
        <taxon>Pseudomonadati</taxon>
        <taxon>Thermodesulfobacteriota</taxon>
        <taxon>Desulfobacteria</taxon>
        <taxon>Desulfobacterales</taxon>
        <taxon>Desulfosudaceae</taxon>
        <taxon>Desulfosudis</taxon>
    </lineage>
</organism>
<proteinExistence type="predicted"/>
<name>A8ZT08_DESOH</name>
<dbReference type="InterPro" id="IPR005829">
    <property type="entry name" value="Sugar_transporter_CS"/>
</dbReference>
<feature type="transmembrane region" description="Helical" evidence="5">
    <location>
        <begin position="95"/>
        <end position="119"/>
    </location>
</feature>
<comment type="subcellular location">
    <subcellularLocation>
        <location evidence="1">Membrane</location>
        <topology evidence="1">Multi-pass membrane protein</topology>
    </subcellularLocation>
</comment>
<gene>
    <name evidence="7" type="ordered locus">Dole_0362</name>
</gene>
<reference evidence="7 8" key="1">
    <citation type="submission" date="2007-10" db="EMBL/GenBank/DDBJ databases">
        <title>Complete sequence of Desulfococcus oleovorans Hxd3.</title>
        <authorList>
            <consortium name="US DOE Joint Genome Institute"/>
            <person name="Copeland A."/>
            <person name="Lucas S."/>
            <person name="Lapidus A."/>
            <person name="Barry K."/>
            <person name="Glavina del Rio T."/>
            <person name="Dalin E."/>
            <person name="Tice H."/>
            <person name="Pitluck S."/>
            <person name="Kiss H."/>
            <person name="Brettin T."/>
            <person name="Bruce D."/>
            <person name="Detter J.C."/>
            <person name="Han C."/>
            <person name="Schmutz J."/>
            <person name="Larimer F."/>
            <person name="Land M."/>
            <person name="Hauser L."/>
            <person name="Kyrpides N."/>
            <person name="Kim E."/>
            <person name="Wawrik B."/>
            <person name="Richardson P."/>
        </authorList>
    </citation>
    <scope>NUCLEOTIDE SEQUENCE [LARGE SCALE GENOMIC DNA]</scope>
    <source>
        <strain evidence="8">DSM 6200 / JCM 39069 / Hxd3</strain>
    </source>
</reference>
<dbReference type="SUPFAM" id="SSF103473">
    <property type="entry name" value="MFS general substrate transporter"/>
    <property type="match status" value="1"/>
</dbReference>
<protein>
    <submittedName>
        <fullName evidence="7">Major facilitator superfamily MFS_1</fullName>
    </submittedName>
</protein>
<dbReference type="STRING" id="96561.Dole_0362"/>
<evidence type="ECO:0000256" key="5">
    <source>
        <dbReference type="SAM" id="Phobius"/>
    </source>
</evidence>
<dbReference type="EMBL" id="CP000859">
    <property type="protein sequence ID" value="ABW66172.1"/>
    <property type="molecule type" value="Genomic_DNA"/>
</dbReference>
<feature type="transmembrane region" description="Helical" evidence="5">
    <location>
        <begin position="224"/>
        <end position="243"/>
    </location>
</feature>
<dbReference type="Proteomes" id="UP000008561">
    <property type="component" value="Chromosome"/>
</dbReference>
<feature type="transmembrane region" description="Helical" evidence="5">
    <location>
        <begin position="157"/>
        <end position="177"/>
    </location>
</feature>
<feature type="transmembrane region" description="Helical" evidence="5">
    <location>
        <begin position="20"/>
        <end position="38"/>
    </location>
</feature>
<dbReference type="AlphaFoldDB" id="A8ZT08"/>
<dbReference type="GO" id="GO:0016020">
    <property type="term" value="C:membrane"/>
    <property type="evidence" value="ECO:0007669"/>
    <property type="project" value="UniProtKB-SubCell"/>
</dbReference>
<dbReference type="HOGENOM" id="CLU_040020_1_0_7"/>
<dbReference type="KEGG" id="dol:Dole_0362"/>
<keyword evidence="2 5" id="KW-0812">Transmembrane</keyword>
<dbReference type="eggNOG" id="COG2211">
    <property type="taxonomic scope" value="Bacteria"/>
</dbReference>
<evidence type="ECO:0000256" key="2">
    <source>
        <dbReference type="ARBA" id="ARBA00022692"/>
    </source>
</evidence>
<dbReference type="PANTHER" id="PTHR23518">
    <property type="entry name" value="C-METHYLTRANSFERASE"/>
    <property type="match status" value="1"/>
</dbReference>
<dbReference type="PROSITE" id="PS00216">
    <property type="entry name" value="SUGAR_TRANSPORT_1"/>
    <property type="match status" value="1"/>
</dbReference>
<evidence type="ECO:0000259" key="6">
    <source>
        <dbReference type="PROSITE" id="PS50850"/>
    </source>
</evidence>
<dbReference type="Gene3D" id="1.20.1250.20">
    <property type="entry name" value="MFS general substrate transporter like domains"/>
    <property type="match status" value="2"/>
</dbReference>
<feature type="transmembrane region" description="Helical" evidence="5">
    <location>
        <begin position="351"/>
        <end position="376"/>
    </location>
</feature>
<dbReference type="GO" id="GO:0022857">
    <property type="term" value="F:transmembrane transporter activity"/>
    <property type="evidence" value="ECO:0007669"/>
    <property type="project" value="InterPro"/>
</dbReference>
<feature type="domain" description="Major facilitator superfamily (MFS) profile" evidence="6">
    <location>
        <begin position="25"/>
        <end position="404"/>
    </location>
</feature>
<keyword evidence="4 5" id="KW-0472">Membrane</keyword>
<evidence type="ECO:0000256" key="3">
    <source>
        <dbReference type="ARBA" id="ARBA00022989"/>
    </source>
</evidence>
<sequence>MNSPLPDNPPSPPARMRFLGVLPTGIWVLGLGSMFMDISSEMIHSLLPVFMVSVLGASMVTVGVIEGIAEATAAITKVFSGVLSDYLGRRKRLLVAGYALAALTKPVFPLANAIGWVLAGRFVDRIGKGIRGAPRDAMVADITPPQLRGAAYGLRQALDSLGAFLGPLLAVVLMLWLAGNIRAVMWVAVVPAFITVGLLVFYLREPERASIASPVSPLAGAQRLPGRFWMVVLLGGVFTLARFSEAFLVLRAQDVGLALAYVPVVMMIMNVFYAGFAYPLGAAADRVNRRTLLLAGLGLLIGADLVLAVAASPLTVFIGAGLWGLHMACTQGLLSKLVADTVPADLRGTAFGIFNLISGGALLLASIIAGALWSAFGPGATFTAGAAFALLAACGLIAYGVKPQAAK</sequence>
<evidence type="ECO:0000313" key="8">
    <source>
        <dbReference type="Proteomes" id="UP000008561"/>
    </source>
</evidence>
<dbReference type="InterPro" id="IPR020846">
    <property type="entry name" value="MFS_dom"/>
</dbReference>
<keyword evidence="3 5" id="KW-1133">Transmembrane helix</keyword>
<keyword evidence="8" id="KW-1185">Reference proteome</keyword>
<evidence type="ECO:0000256" key="4">
    <source>
        <dbReference type="ARBA" id="ARBA00023136"/>
    </source>
</evidence>
<accession>A8ZT08</accession>
<feature type="transmembrane region" description="Helical" evidence="5">
    <location>
        <begin position="382"/>
        <end position="401"/>
    </location>
</feature>
<feature type="transmembrane region" description="Helical" evidence="5">
    <location>
        <begin position="317"/>
        <end position="339"/>
    </location>
</feature>
<feature type="transmembrane region" description="Helical" evidence="5">
    <location>
        <begin position="50"/>
        <end position="75"/>
    </location>
</feature>
<evidence type="ECO:0000313" key="7">
    <source>
        <dbReference type="EMBL" id="ABW66172.1"/>
    </source>
</evidence>
<dbReference type="CDD" id="cd17370">
    <property type="entry name" value="MFS_MJ1317_like"/>
    <property type="match status" value="1"/>
</dbReference>
<dbReference type="RefSeq" id="WP_012173791.1">
    <property type="nucleotide sequence ID" value="NC_009943.1"/>
</dbReference>
<feature type="transmembrane region" description="Helical" evidence="5">
    <location>
        <begin position="292"/>
        <end position="311"/>
    </location>
</feature>
<dbReference type="PANTHER" id="PTHR23518:SF2">
    <property type="entry name" value="MAJOR FACILITATOR SUPERFAMILY TRANSPORTER"/>
    <property type="match status" value="1"/>
</dbReference>
<feature type="transmembrane region" description="Helical" evidence="5">
    <location>
        <begin position="255"/>
        <end position="280"/>
    </location>
</feature>
<evidence type="ECO:0000256" key="1">
    <source>
        <dbReference type="ARBA" id="ARBA00004141"/>
    </source>
</evidence>
<dbReference type="InterPro" id="IPR011701">
    <property type="entry name" value="MFS"/>
</dbReference>
<dbReference type="PROSITE" id="PS50850">
    <property type="entry name" value="MFS"/>
    <property type="match status" value="1"/>
</dbReference>
<dbReference type="Pfam" id="PF07690">
    <property type="entry name" value="MFS_1"/>
    <property type="match status" value="1"/>
</dbReference>